<dbReference type="EMBL" id="JXAK01000017">
    <property type="protein sequence ID" value="KIL40729.1"/>
    <property type="molecule type" value="Genomic_DNA"/>
</dbReference>
<feature type="transmembrane region" description="Helical" evidence="1">
    <location>
        <begin position="66"/>
        <end position="84"/>
    </location>
</feature>
<name>A0ABR5AI82_9BACL</name>
<proteinExistence type="predicted"/>
<dbReference type="Proteomes" id="UP000031967">
    <property type="component" value="Unassembled WGS sequence"/>
</dbReference>
<keyword evidence="1" id="KW-0472">Membrane</keyword>
<organism evidence="2 3">
    <name type="scientific">Gordoniibacillus kamchatkensis</name>
    <dbReference type="NCBI Taxonomy" id="1590651"/>
    <lineage>
        <taxon>Bacteria</taxon>
        <taxon>Bacillati</taxon>
        <taxon>Bacillota</taxon>
        <taxon>Bacilli</taxon>
        <taxon>Bacillales</taxon>
        <taxon>Paenibacillaceae</taxon>
        <taxon>Gordoniibacillus</taxon>
    </lineage>
</organism>
<evidence type="ECO:0000256" key="1">
    <source>
        <dbReference type="SAM" id="Phobius"/>
    </source>
</evidence>
<feature type="transmembrane region" description="Helical" evidence="1">
    <location>
        <begin position="126"/>
        <end position="147"/>
    </location>
</feature>
<sequence length="154" mass="17575">MDTHKKVEKLLWSIALPGFGQFLNKKYIKGITLILLEFIINTQAHLNVIIIYSFKGDIARAIETTNYHWLMFYPCLYMFGMWDAYKDGGNTKRYEYLPFVMGAFLATVGLIYSSDLRLFGILLGPVWLTMLFAFFGVGAGIVIFTFLQKSDANG</sequence>
<protein>
    <submittedName>
        <fullName evidence="2">Membrane protein</fullName>
    </submittedName>
</protein>
<accession>A0ABR5AI82</accession>
<keyword evidence="3" id="KW-1185">Reference proteome</keyword>
<keyword evidence="1" id="KW-1133">Transmembrane helix</keyword>
<evidence type="ECO:0000313" key="3">
    <source>
        <dbReference type="Proteomes" id="UP000031967"/>
    </source>
</evidence>
<comment type="caution">
    <text evidence="2">The sequence shown here is derived from an EMBL/GenBank/DDBJ whole genome shotgun (WGS) entry which is preliminary data.</text>
</comment>
<feature type="transmembrane region" description="Helical" evidence="1">
    <location>
        <begin position="31"/>
        <end position="54"/>
    </location>
</feature>
<evidence type="ECO:0000313" key="2">
    <source>
        <dbReference type="EMBL" id="KIL40729.1"/>
    </source>
</evidence>
<keyword evidence="1" id="KW-0812">Transmembrane</keyword>
<feature type="transmembrane region" description="Helical" evidence="1">
    <location>
        <begin position="96"/>
        <end position="114"/>
    </location>
</feature>
<reference evidence="2 3" key="1">
    <citation type="submission" date="2014-12" db="EMBL/GenBank/DDBJ databases">
        <title>Draft genome sequence of Paenibacillus kamchatkensis strain B-2647.</title>
        <authorList>
            <person name="Karlyshev A.V."/>
            <person name="Kudryashova E.B."/>
        </authorList>
    </citation>
    <scope>NUCLEOTIDE SEQUENCE [LARGE SCALE GENOMIC DNA]</scope>
    <source>
        <strain evidence="2 3">VKM B-2647</strain>
    </source>
</reference>
<dbReference type="RefSeq" id="WP_041047743.1">
    <property type="nucleotide sequence ID" value="NZ_JXAK01000017.1"/>
</dbReference>
<gene>
    <name evidence="2" type="ORF">SD70_11690</name>
</gene>